<dbReference type="WBParaSite" id="JU765_v2.g11034.t1">
    <property type="protein sequence ID" value="JU765_v2.g11034.t1"/>
    <property type="gene ID" value="JU765_v2.g11034"/>
</dbReference>
<dbReference type="Proteomes" id="UP000887576">
    <property type="component" value="Unplaced"/>
</dbReference>
<evidence type="ECO:0000313" key="1">
    <source>
        <dbReference type="Proteomes" id="UP000887576"/>
    </source>
</evidence>
<evidence type="ECO:0000313" key="2">
    <source>
        <dbReference type="WBParaSite" id="JU765_v2.g11034.t1"/>
    </source>
</evidence>
<sequence>MLQFLLLLFCLIAQTFGNPSCPPGTTPSQHSKDVCFLPIQSPSTFTEAERICVARGGHLVPVYDQFTNSELGYVANSAFPGYSDFWVGGQLTDLDSSMAWLWKWFDSVIRYNDWAPGEPSVGHNCISVSISKAWWTANDCNVAKPFICRVPAQNFYCDDGWAYLEDTKMCYKMFSSMNGFDFNGAGELCSNHNSKIVSIHSDAENTMVGQLTTFGTQLDWPIVGVWIGLNYDGSFSWTDGTPYNYQAWGDDDPNKLDSQDCVNFYADGTSNGEYRTYIMKWDTSSCGSTLKRTVCKKQANTVAVFQNPQVSKI</sequence>
<protein>
    <submittedName>
        <fullName evidence="2">C-type lectin domain-containing protein</fullName>
    </submittedName>
</protein>
<accession>A0AC34PXV5</accession>
<reference evidence="2" key="1">
    <citation type="submission" date="2022-11" db="UniProtKB">
        <authorList>
            <consortium name="WormBaseParasite"/>
        </authorList>
    </citation>
    <scope>IDENTIFICATION</scope>
</reference>
<organism evidence="1 2">
    <name type="scientific">Panagrolaimus sp. JU765</name>
    <dbReference type="NCBI Taxonomy" id="591449"/>
    <lineage>
        <taxon>Eukaryota</taxon>
        <taxon>Metazoa</taxon>
        <taxon>Ecdysozoa</taxon>
        <taxon>Nematoda</taxon>
        <taxon>Chromadorea</taxon>
        <taxon>Rhabditida</taxon>
        <taxon>Tylenchina</taxon>
        <taxon>Panagrolaimomorpha</taxon>
        <taxon>Panagrolaimoidea</taxon>
        <taxon>Panagrolaimidae</taxon>
        <taxon>Panagrolaimus</taxon>
    </lineage>
</organism>
<proteinExistence type="predicted"/>
<name>A0AC34PXV5_9BILA</name>